<dbReference type="AlphaFoldDB" id="A0A7W8E8L5"/>
<comment type="caution">
    <text evidence="1">The sequence shown here is derived from an EMBL/GenBank/DDBJ whole genome shotgun (WGS) entry which is preliminary data.</text>
</comment>
<accession>A0A7W8E8L5</accession>
<gene>
    <name evidence="1" type="ORF">HDF16_006151</name>
</gene>
<reference evidence="1 2" key="1">
    <citation type="submission" date="2020-08" db="EMBL/GenBank/DDBJ databases">
        <title>Genomic Encyclopedia of Type Strains, Phase IV (KMG-V): Genome sequencing to study the core and pangenomes of soil and plant-associated prokaryotes.</title>
        <authorList>
            <person name="Whitman W."/>
        </authorList>
    </citation>
    <scope>NUCLEOTIDE SEQUENCE [LARGE SCALE GENOMIC DNA]</scope>
    <source>
        <strain evidence="1 2">M8UP14</strain>
    </source>
</reference>
<name>A0A7W8E8L5_9BACT</name>
<sequence length="52" mass="5866">MAMNHKKMLDLWNMDEMPACDEGMKLAEVFVIAAGEVVNRLGIEDRKTDSPN</sequence>
<dbReference type="Proteomes" id="UP000540989">
    <property type="component" value="Unassembled WGS sequence"/>
</dbReference>
<dbReference type="RefSeq" id="WP_184224297.1">
    <property type="nucleotide sequence ID" value="NZ_JACHIP010000041.1"/>
</dbReference>
<protein>
    <submittedName>
        <fullName evidence="1">Uncharacterized protein</fullName>
    </submittedName>
</protein>
<dbReference type="EMBL" id="JACHIP010000041">
    <property type="protein sequence ID" value="MBB5061415.1"/>
    <property type="molecule type" value="Genomic_DNA"/>
</dbReference>
<evidence type="ECO:0000313" key="1">
    <source>
        <dbReference type="EMBL" id="MBB5061415.1"/>
    </source>
</evidence>
<evidence type="ECO:0000313" key="2">
    <source>
        <dbReference type="Proteomes" id="UP000540989"/>
    </source>
</evidence>
<keyword evidence="2" id="KW-1185">Reference proteome</keyword>
<proteinExistence type="predicted"/>
<organism evidence="1 2">
    <name type="scientific">Granulicella aggregans</name>
    <dbReference type="NCBI Taxonomy" id="474949"/>
    <lineage>
        <taxon>Bacteria</taxon>
        <taxon>Pseudomonadati</taxon>
        <taxon>Acidobacteriota</taxon>
        <taxon>Terriglobia</taxon>
        <taxon>Terriglobales</taxon>
        <taxon>Acidobacteriaceae</taxon>
        <taxon>Granulicella</taxon>
    </lineage>
</organism>